<accession>A0A167VEC2</accession>
<feature type="transmembrane region" description="Helical" evidence="1">
    <location>
        <begin position="108"/>
        <end position="125"/>
    </location>
</feature>
<evidence type="ECO:0000313" key="3">
    <source>
        <dbReference type="Proteomes" id="UP000076532"/>
    </source>
</evidence>
<keyword evidence="1" id="KW-1133">Transmembrane helix</keyword>
<dbReference type="AlphaFoldDB" id="A0A167VEC2"/>
<feature type="non-terminal residue" evidence="2">
    <location>
        <position position="1"/>
    </location>
</feature>
<gene>
    <name evidence="2" type="ORF">FIBSPDRAFT_878038</name>
</gene>
<protein>
    <submittedName>
        <fullName evidence="2">Uncharacterized protein</fullName>
    </submittedName>
</protein>
<reference evidence="2 3" key="1">
    <citation type="journal article" date="2016" name="Mol. Biol. Evol.">
        <title>Comparative Genomics of Early-Diverging Mushroom-Forming Fungi Provides Insights into the Origins of Lignocellulose Decay Capabilities.</title>
        <authorList>
            <person name="Nagy L.G."/>
            <person name="Riley R."/>
            <person name="Tritt A."/>
            <person name="Adam C."/>
            <person name="Daum C."/>
            <person name="Floudas D."/>
            <person name="Sun H."/>
            <person name="Yadav J.S."/>
            <person name="Pangilinan J."/>
            <person name="Larsson K.H."/>
            <person name="Matsuura K."/>
            <person name="Barry K."/>
            <person name="Labutti K."/>
            <person name="Kuo R."/>
            <person name="Ohm R.A."/>
            <person name="Bhattacharya S.S."/>
            <person name="Shirouzu T."/>
            <person name="Yoshinaga Y."/>
            <person name="Martin F.M."/>
            <person name="Grigoriev I.V."/>
            <person name="Hibbett D.S."/>
        </authorList>
    </citation>
    <scope>NUCLEOTIDE SEQUENCE [LARGE SCALE GENOMIC DNA]</scope>
    <source>
        <strain evidence="2 3">CBS 109695</strain>
    </source>
</reference>
<dbReference type="PANTHER" id="PTHR37019">
    <property type="entry name" value="CHROMOSOME 1, WHOLE GENOME SHOTGUN SEQUENCE"/>
    <property type="match status" value="1"/>
</dbReference>
<proteinExistence type="predicted"/>
<evidence type="ECO:0000313" key="2">
    <source>
        <dbReference type="EMBL" id="KZP04920.1"/>
    </source>
</evidence>
<keyword evidence="1" id="KW-0472">Membrane</keyword>
<organism evidence="2 3">
    <name type="scientific">Athelia psychrophila</name>
    <dbReference type="NCBI Taxonomy" id="1759441"/>
    <lineage>
        <taxon>Eukaryota</taxon>
        <taxon>Fungi</taxon>
        <taxon>Dikarya</taxon>
        <taxon>Basidiomycota</taxon>
        <taxon>Agaricomycotina</taxon>
        <taxon>Agaricomycetes</taxon>
        <taxon>Agaricomycetidae</taxon>
        <taxon>Atheliales</taxon>
        <taxon>Atheliaceae</taxon>
        <taxon>Athelia</taxon>
    </lineage>
</organism>
<dbReference type="PANTHER" id="PTHR37019:SF1">
    <property type="entry name" value="EXPERA DOMAIN-CONTAINING PROTEIN"/>
    <property type="match status" value="1"/>
</dbReference>
<evidence type="ECO:0000256" key="1">
    <source>
        <dbReference type="SAM" id="Phobius"/>
    </source>
</evidence>
<feature type="transmembrane region" description="Helical" evidence="1">
    <location>
        <begin position="67"/>
        <end position="88"/>
    </location>
</feature>
<dbReference type="Proteomes" id="UP000076532">
    <property type="component" value="Unassembled WGS sequence"/>
</dbReference>
<dbReference type="EMBL" id="KV417878">
    <property type="protein sequence ID" value="KZP04920.1"/>
    <property type="molecule type" value="Genomic_DNA"/>
</dbReference>
<name>A0A167VEC2_9AGAM</name>
<keyword evidence="3" id="KW-1185">Reference proteome</keyword>
<keyword evidence="1" id="KW-0812">Transmembrane</keyword>
<sequence>SFPLSGIVGNLFAPTFILNNYTSLYVSPPATETILLLDAMAGFLASLSFMQIYFLRTKPNDMTVWRGMQGGTLLVDIFMLGGFARALIAEGRTDWMNWRSDDWSNVGGYVAISAVRMAFLLGVGIRGEGKGKRA</sequence>
<dbReference type="OrthoDB" id="5313995at2759"/>
<feature type="transmembrane region" description="Helical" evidence="1">
    <location>
        <begin position="34"/>
        <end position="55"/>
    </location>
</feature>